<name>A0A9E7ZXX5_9HYPH</name>
<proteinExistence type="predicted"/>
<feature type="region of interest" description="Disordered" evidence="2">
    <location>
        <begin position="156"/>
        <end position="208"/>
    </location>
</feature>
<accession>A0A9E7ZXX5</accession>
<protein>
    <recommendedName>
        <fullName evidence="4">Phage tail tape measure protein</fullName>
    </recommendedName>
</protein>
<gene>
    <name evidence="3" type="ORF">NWE54_24475</name>
</gene>
<keyword evidence="1" id="KW-0175">Coiled coil</keyword>
<evidence type="ECO:0000313" key="3">
    <source>
        <dbReference type="EMBL" id="UZF86874.1"/>
    </source>
</evidence>
<evidence type="ECO:0000256" key="2">
    <source>
        <dbReference type="SAM" id="MobiDB-lite"/>
    </source>
</evidence>
<feature type="compositionally biased region" description="Low complexity" evidence="2">
    <location>
        <begin position="161"/>
        <end position="170"/>
    </location>
</feature>
<dbReference type="AlphaFoldDB" id="A0A9E7ZXX5"/>
<feature type="coiled-coil region" evidence="1">
    <location>
        <begin position="15"/>
        <end position="42"/>
    </location>
</feature>
<evidence type="ECO:0008006" key="4">
    <source>
        <dbReference type="Google" id="ProtNLM"/>
    </source>
</evidence>
<sequence length="884" mass="92120">MAPRTILAQLVVALKDDASKGAKNLSSNLKDLERNAVDFAKTMQGAKWGSAFTRDLGKLKATSAEIDQIKKSWSQLQAELGSTKNAKMRTDAARAWANDWRNQLAAVRIAQQQHVAETLADAKRRAAEEKKIAATTARDQLRTAVETAREKAKIAREASAAERQAAQESARVAREAARDQARAARQAAREARAAAREASRAEREHGRGAGAMGRAIFRNTGYALGIGGGGYLTARGARATARAGGESLREDARDYLAGLPPEQSERLRRLANEQSQQYKSLTATSLHGLYRESATTALGEEGTRDLAPALAQAQVVMQSLKGRDEALRQLTGFMRGLDTLGKNVDSRIARALLEGSVRAAGVQGVEYNPRDIFTLAKQARSGGGALSVEFLSEIAPSLMADMGPSAPGTAIATLNSSVIGGTLSAGNSRKKMAEQTRLGLRQKNGQLTAADRDLIAQNPHLYAWNRLAPALQASGVDTKNEAAVSEALNKLYTRTVADLFGKLITQQAQYQLTQDRMRKSPGLAAADELAKRDPFVAAEGVTAQLTNVAEAISRPILDTINPALTGLAGTLGSLAQAIRNDPQLAKMLGIGVAAGAGVVGTGAAVGALNGAIGGTGMIGGALVGAGRALPLLARGGGLLGLGYGGYQIGSALGEGINAIGSVAAGANYTPGDAESVFGLADRLGAVEREISGIKDRTHPSRAGEPNADLSRLEAEAQDLRNRITAGTAGAGGDLTRQLADEISAGRATVEAAMEQVMEAARARARSGITVPINVVPAPSAGGDGGTAPARASGGSVSAGGLYRVNEYGEEFFQPMEDGRIIDPRRRAAGDGGGRAMASISISPTFNIASGADAKQVAQETMAELESTFRETMRSAFADYGVEVA</sequence>
<dbReference type="EMBL" id="CP102774">
    <property type="protein sequence ID" value="UZF86874.1"/>
    <property type="molecule type" value="Genomic_DNA"/>
</dbReference>
<organism evidence="3">
    <name type="scientific">Bosea sp. NBC_00436</name>
    <dbReference type="NCBI Taxonomy" id="2969620"/>
    <lineage>
        <taxon>Bacteria</taxon>
        <taxon>Pseudomonadati</taxon>
        <taxon>Pseudomonadota</taxon>
        <taxon>Alphaproteobacteria</taxon>
        <taxon>Hyphomicrobiales</taxon>
        <taxon>Boseaceae</taxon>
        <taxon>Bosea</taxon>
    </lineage>
</organism>
<evidence type="ECO:0000256" key="1">
    <source>
        <dbReference type="SAM" id="Coils"/>
    </source>
</evidence>
<reference evidence="3" key="1">
    <citation type="submission" date="2022-08" db="EMBL/GenBank/DDBJ databases">
        <title>Complete Genome Sequences of 2 Bosea sp. soil isolates.</title>
        <authorList>
            <person name="Alvarez Arevalo M."/>
            <person name="Sterndorff E.B."/>
            <person name="Faurdal D."/>
            <person name="Joergensen T.S."/>
            <person name="Weber T."/>
        </authorList>
    </citation>
    <scope>NUCLEOTIDE SEQUENCE</scope>
    <source>
        <strain evidence="3">NBC_00436</strain>
    </source>
</reference>
<feature type="compositionally biased region" description="Basic and acidic residues" evidence="2">
    <location>
        <begin position="171"/>
        <end position="207"/>
    </location>
</feature>